<feature type="domain" description="Histidine kinase" evidence="7">
    <location>
        <begin position="79"/>
        <end position="279"/>
    </location>
</feature>
<dbReference type="OrthoDB" id="3777957at2"/>
<evidence type="ECO:0000313" key="8">
    <source>
        <dbReference type="EMBL" id="QBR92617.1"/>
    </source>
</evidence>
<reference evidence="8 9" key="1">
    <citation type="submission" date="2019-03" db="EMBL/GenBank/DDBJ databases">
        <title>Three New Species of Nocardioides, Nocardioides euryhalodurans sp. nov., Nocardioides seonyuensis sp. nov. and Nocardioides eburneoflavus sp. nov., Iolated from Soil.</title>
        <authorList>
            <person name="Roh S.G."/>
            <person name="Lee C."/>
            <person name="Kim M.-K."/>
            <person name="Kim S.B."/>
        </authorList>
    </citation>
    <scope>NUCLEOTIDE SEQUENCE [LARGE SCALE GENOMIC DNA]</scope>
    <source>
        <strain evidence="8 9">MMS17-SY117</strain>
    </source>
</reference>
<keyword evidence="9" id="KW-1185">Reference proteome</keyword>
<dbReference type="Pfam" id="PF00512">
    <property type="entry name" value="HisKA"/>
    <property type="match status" value="1"/>
</dbReference>
<dbReference type="RefSeq" id="WP_135077213.1">
    <property type="nucleotide sequence ID" value="NZ_CP038267.1"/>
</dbReference>
<evidence type="ECO:0000259" key="7">
    <source>
        <dbReference type="PROSITE" id="PS50109"/>
    </source>
</evidence>
<keyword evidence="5 8" id="KW-0808">Transferase</keyword>
<dbReference type="CDD" id="cd00082">
    <property type="entry name" value="HisKA"/>
    <property type="match status" value="1"/>
</dbReference>
<dbReference type="SUPFAM" id="SSF47384">
    <property type="entry name" value="Homodimeric domain of signal transducing histidine kinase"/>
    <property type="match status" value="1"/>
</dbReference>
<dbReference type="InterPro" id="IPR036890">
    <property type="entry name" value="HATPase_C_sf"/>
</dbReference>
<dbReference type="Gene3D" id="3.30.565.10">
    <property type="entry name" value="Histidine kinase-like ATPase, C-terminal domain"/>
    <property type="match status" value="1"/>
</dbReference>
<dbReference type="SMART" id="SM00388">
    <property type="entry name" value="HisKA"/>
    <property type="match status" value="1"/>
</dbReference>
<dbReference type="Pfam" id="PF02518">
    <property type="entry name" value="HATPase_c"/>
    <property type="match status" value="1"/>
</dbReference>
<comment type="catalytic activity">
    <reaction evidence="1">
        <text>ATP + protein L-histidine = ADP + protein N-phospho-L-histidine.</text>
        <dbReference type="EC" id="2.7.13.3"/>
    </reaction>
</comment>
<dbReference type="PROSITE" id="PS50109">
    <property type="entry name" value="HIS_KIN"/>
    <property type="match status" value="1"/>
</dbReference>
<dbReference type="InterPro" id="IPR003661">
    <property type="entry name" value="HisK_dim/P_dom"/>
</dbReference>
<dbReference type="InterPro" id="IPR005467">
    <property type="entry name" value="His_kinase_dom"/>
</dbReference>
<comment type="subcellular location">
    <subcellularLocation>
        <location evidence="2">Cell membrane</location>
    </subcellularLocation>
</comment>
<evidence type="ECO:0000256" key="6">
    <source>
        <dbReference type="ARBA" id="ARBA00023012"/>
    </source>
</evidence>
<dbReference type="GO" id="GO:0000155">
    <property type="term" value="F:phosphorelay sensor kinase activity"/>
    <property type="evidence" value="ECO:0007669"/>
    <property type="project" value="InterPro"/>
</dbReference>
<evidence type="ECO:0000256" key="2">
    <source>
        <dbReference type="ARBA" id="ARBA00004236"/>
    </source>
</evidence>
<dbReference type="GO" id="GO:0005886">
    <property type="term" value="C:plasma membrane"/>
    <property type="evidence" value="ECO:0007669"/>
    <property type="project" value="UniProtKB-SubCell"/>
</dbReference>
<proteinExistence type="predicted"/>
<keyword evidence="5 8" id="KW-0418">Kinase</keyword>
<organism evidence="8 9">
    <name type="scientific">Nocardioides euryhalodurans</name>
    <dbReference type="NCBI Taxonomy" id="2518370"/>
    <lineage>
        <taxon>Bacteria</taxon>
        <taxon>Bacillati</taxon>
        <taxon>Actinomycetota</taxon>
        <taxon>Actinomycetes</taxon>
        <taxon>Propionibacteriales</taxon>
        <taxon>Nocardioidaceae</taxon>
        <taxon>Nocardioides</taxon>
    </lineage>
</organism>
<name>A0A4P7GLL8_9ACTN</name>
<dbReference type="SMART" id="SM00387">
    <property type="entry name" value="HATPase_c"/>
    <property type="match status" value="1"/>
</dbReference>
<dbReference type="PRINTS" id="PR00344">
    <property type="entry name" value="BCTRLSENSOR"/>
</dbReference>
<dbReference type="SUPFAM" id="SSF55874">
    <property type="entry name" value="ATPase domain of HSP90 chaperone/DNA topoisomerase II/histidine kinase"/>
    <property type="match status" value="1"/>
</dbReference>
<evidence type="ECO:0000256" key="3">
    <source>
        <dbReference type="ARBA" id="ARBA00012438"/>
    </source>
</evidence>
<dbReference type="EC" id="2.7.13.3" evidence="3"/>
<evidence type="ECO:0000256" key="5">
    <source>
        <dbReference type="ARBA" id="ARBA00022777"/>
    </source>
</evidence>
<accession>A0A4P7GLL8</accession>
<sequence>MNSGRPRLVEGGRPADDPRVLAVLEVLGGERAPVVAQRWAVDVAVLHRWVRDFVEAGTAQVTNRPDEDQARQRDRFLAAFAHETRTPLAVAQGWVAMLAEEELPPAMVQRTVARLAEALTRLAERSRDVELMAAASLGLVRPAPEAVRVGDLVADLEPAPEVGGEGPGVELLVDPELFGRVLRDLWREAGAARPEPDSLALEVRRTAPWVEVRVVRRGSPVDPQVLRALFEPFDLNDDASGVTIGLYLARALAVAHGGAVGLDQDEDGTSFWVRVPERRLAGSS</sequence>
<dbReference type="InterPro" id="IPR036097">
    <property type="entry name" value="HisK_dim/P_sf"/>
</dbReference>
<dbReference type="InterPro" id="IPR004358">
    <property type="entry name" value="Sig_transdc_His_kin-like_C"/>
</dbReference>
<evidence type="ECO:0000256" key="1">
    <source>
        <dbReference type="ARBA" id="ARBA00000085"/>
    </source>
</evidence>
<keyword evidence="6" id="KW-0902">Two-component regulatory system</keyword>
<gene>
    <name evidence="8" type="ORF">EXE57_10270</name>
</gene>
<dbReference type="EMBL" id="CP038267">
    <property type="protein sequence ID" value="QBR92617.1"/>
    <property type="molecule type" value="Genomic_DNA"/>
</dbReference>
<dbReference type="InterPro" id="IPR003594">
    <property type="entry name" value="HATPase_dom"/>
</dbReference>
<protein>
    <recommendedName>
        <fullName evidence="3">histidine kinase</fullName>
        <ecNumber evidence="3">2.7.13.3</ecNumber>
    </recommendedName>
</protein>
<evidence type="ECO:0000313" key="9">
    <source>
        <dbReference type="Proteomes" id="UP000294894"/>
    </source>
</evidence>
<dbReference type="Gene3D" id="1.10.287.130">
    <property type="match status" value="1"/>
</dbReference>
<keyword evidence="4" id="KW-0597">Phosphoprotein</keyword>
<dbReference type="AlphaFoldDB" id="A0A4P7GLL8"/>
<evidence type="ECO:0000256" key="4">
    <source>
        <dbReference type="ARBA" id="ARBA00022553"/>
    </source>
</evidence>
<dbReference type="PANTHER" id="PTHR43547">
    <property type="entry name" value="TWO-COMPONENT HISTIDINE KINASE"/>
    <property type="match status" value="1"/>
</dbReference>
<dbReference type="Proteomes" id="UP000294894">
    <property type="component" value="Chromosome"/>
</dbReference>
<dbReference type="KEGG" id="noy:EXE57_10270"/>
<dbReference type="PANTHER" id="PTHR43547:SF2">
    <property type="entry name" value="HYBRID SIGNAL TRANSDUCTION HISTIDINE KINASE C"/>
    <property type="match status" value="1"/>
</dbReference>